<feature type="domain" description="ABC transmembrane type-1" evidence="8">
    <location>
        <begin position="95"/>
        <end position="324"/>
    </location>
</feature>
<dbReference type="GO" id="GO:0005886">
    <property type="term" value="C:plasma membrane"/>
    <property type="evidence" value="ECO:0007669"/>
    <property type="project" value="UniProtKB-SubCell"/>
</dbReference>
<dbReference type="PROSITE" id="PS50928">
    <property type="entry name" value="ABC_TM1"/>
    <property type="match status" value="1"/>
</dbReference>
<evidence type="ECO:0000259" key="8">
    <source>
        <dbReference type="PROSITE" id="PS50928"/>
    </source>
</evidence>
<dbReference type="CDD" id="cd06261">
    <property type="entry name" value="TM_PBP2"/>
    <property type="match status" value="1"/>
</dbReference>
<evidence type="ECO:0000313" key="10">
    <source>
        <dbReference type="Proteomes" id="UP000552045"/>
    </source>
</evidence>
<evidence type="ECO:0000256" key="4">
    <source>
        <dbReference type="ARBA" id="ARBA00022692"/>
    </source>
</evidence>
<sequence length="338" mass="35899">MVRFFARRGGSAILVLFVITLIVFILARVIPSDPAVVYAGPKAPPAELERIREKLGFTQPLPMQYLGYLGGLLTGDWGNSLSTKRPVLLELGARLPATLELLFAAMLLATIGGIILGVIASRKPGGALDGAIRVFSIGGVSVPSFWLGLLLQVVFVGGLGILPATGQFSKAIEYSDPVGHVTGFALIDSLITGNMTAFGDGLVHLVLPAITLAAYPMGLVARMIRASMLEVLSEDYVFTANAYGLRDFVVRWRFALKNALPPTMTIVGLATAYALTGTFFVEVVFNWPGIGAFAAGAMLAVDYPVIMAITMLAAFAYLLANLVVDLVQARLDPRVTVA</sequence>
<dbReference type="PANTHER" id="PTHR43163:SF6">
    <property type="entry name" value="DIPEPTIDE TRANSPORT SYSTEM PERMEASE PROTEIN DPPB-RELATED"/>
    <property type="match status" value="1"/>
</dbReference>
<gene>
    <name evidence="9" type="ORF">BKA02_000269</name>
</gene>
<feature type="transmembrane region" description="Helical" evidence="7">
    <location>
        <begin position="305"/>
        <end position="324"/>
    </location>
</feature>
<dbReference type="PANTHER" id="PTHR43163">
    <property type="entry name" value="DIPEPTIDE TRANSPORT SYSTEM PERMEASE PROTEIN DPPB-RELATED"/>
    <property type="match status" value="1"/>
</dbReference>
<dbReference type="AlphaFoldDB" id="A0A7Y9JN29"/>
<organism evidence="9 10">
    <name type="scientific">Microbacterium pseudoresistens</name>
    <dbReference type="NCBI Taxonomy" id="640634"/>
    <lineage>
        <taxon>Bacteria</taxon>
        <taxon>Bacillati</taxon>
        <taxon>Actinomycetota</taxon>
        <taxon>Actinomycetes</taxon>
        <taxon>Micrococcales</taxon>
        <taxon>Microbacteriaceae</taxon>
        <taxon>Microbacterium</taxon>
    </lineage>
</organism>
<dbReference type="EMBL" id="JACCBH010000001">
    <property type="protein sequence ID" value="NYD53214.1"/>
    <property type="molecule type" value="Genomic_DNA"/>
</dbReference>
<dbReference type="InterPro" id="IPR000515">
    <property type="entry name" value="MetI-like"/>
</dbReference>
<evidence type="ECO:0000313" key="9">
    <source>
        <dbReference type="EMBL" id="NYD53214.1"/>
    </source>
</evidence>
<dbReference type="Pfam" id="PF19300">
    <property type="entry name" value="BPD_transp_1_N"/>
    <property type="match status" value="1"/>
</dbReference>
<feature type="transmembrane region" description="Helical" evidence="7">
    <location>
        <begin position="132"/>
        <end position="155"/>
    </location>
</feature>
<proteinExistence type="inferred from homology"/>
<dbReference type="Pfam" id="PF00528">
    <property type="entry name" value="BPD_transp_1"/>
    <property type="match status" value="1"/>
</dbReference>
<keyword evidence="4 7" id="KW-0812">Transmembrane</keyword>
<keyword evidence="2 7" id="KW-0813">Transport</keyword>
<keyword evidence="3" id="KW-1003">Cell membrane</keyword>
<comment type="subcellular location">
    <subcellularLocation>
        <location evidence="1 7">Cell membrane</location>
        <topology evidence="1 7">Multi-pass membrane protein</topology>
    </subcellularLocation>
</comment>
<dbReference type="SUPFAM" id="SSF161098">
    <property type="entry name" value="MetI-like"/>
    <property type="match status" value="1"/>
</dbReference>
<evidence type="ECO:0000256" key="7">
    <source>
        <dbReference type="RuleBase" id="RU363032"/>
    </source>
</evidence>
<evidence type="ECO:0000256" key="5">
    <source>
        <dbReference type="ARBA" id="ARBA00022989"/>
    </source>
</evidence>
<keyword evidence="5 7" id="KW-1133">Transmembrane helix</keyword>
<dbReference type="InterPro" id="IPR045621">
    <property type="entry name" value="BPD_transp_1_N"/>
</dbReference>
<feature type="transmembrane region" description="Helical" evidence="7">
    <location>
        <begin position="202"/>
        <end position="221"/>
    </location>
</feature>
<comment type="similarity">
    <text evidence="7">Belongs to the binding-protein-dependent transport system permease family.</text>
</comment>
<keyword evidence="10" id="KW-1185">Reference proteome</keyword>
<dbReference type="Proteomes" id="UP000552045">
    <property type="component" value="Unassembled WGS sequence"/>
</dbReference>
<keyword evidence="6 7" id="KW-0472">Membrane</keyword>
<dbReference type="RefSeq" id="WP_179430578.1">
    <property type="nucleotide sequence ID" value="NZ_BAABLC010000003.1"/>
</dbReference>
<accession>A0A7Y9JN29</accession>
<evidence type="ECO:0000256" key="3">
    <source>
        <dbReference type="ARBA" id="ARBA00022475"/>
    </source>
</evidence>
<name>A0A7Y9JN29_9MICO</name>
<dbReference type="GO" id="GO:0071916">
    <property type="term" value="F:dipeptide transmembrane transporter activity"/>
    <property type="evidence" value="ECO:0007669"/>
    <property type="project" value="TreeGrafter"/>
</dbReference>
<evidence type="ECO:0000256" key="6">
    <source>
        <dbReference type="ARBA" id="ARBA00023136"/>
    </source>
</evidence>
<evidence type="ECO:0000256" key="1">
    <source>
        <dbReference type="ARBA" id="ARBA00004651"/>
    </source>
</evidence>
<evidence type="ECO:0000256" key="2">
    <source>
        <dbReference type="ARBA" id="ARBA00022448"/>
    </source>
</evidence>
<dbReference type="InterPro" id="IPR035906">
    <property type="entry name" value="MetI-like_sf"/>
</dbReference>
<protein>
    <submittedName>
        <fullName evidence="9">Peptide/nickel transport system permease protein</fullName>
    </submittedName>
</protein>
<feature type="transmembrane region" description="Helical" evidence="7">
    <location>
        <begin position="101"/>
        <end position="120"/>
    </location>
</feature>
<comment type="caution">
    <text evidence="9">The sequence shown here is derived from an EMBL/GenBank/DDBJ whole genome shotgun (WGS) entry which is preliminary data.</text>
</comment>
<feature type="transmembrane region" description="Helical" evidence="7">
    <location>
        <begin position="263"/>
        <end position="285"/>
    </location>
</feature>
<reference evidence="9 10" key="1">
    <citation type="submission" date="2020-07" db="EMBL/GenBank/DDBJ databases">
        <title>Sequencing the genomes of 1000 actinobacteria strains.</title>
        <authorList>
            <person name="Klenk H.-P."/>
        </authorList>
    </citation>
    <scope>NUCLEOTIDE SEQUENCE [LARGE SCALE GENOMIC DNA]</scope>
    <source>
        <strain evidence="9 10">DSM 22185</strain>
    </source>
</reference>
<feature type="transmembrane region" description="Helical" evidence="7">
    <location>
        <begin position="12"/>
        <end position="30"/>
    </location>
</feature>
<dbReference type="Gene3D" id="1.10.3720.10">
    <property type="entry name" value="MetI-like"/>
    <property type="match status" value="1"/>
</dbReference>